<feature type="domain" description="Sigma-54 factor interaction" evidence="6">
    <location>
        <begin position="289"/>
        <end position="519"/>
    </location>
</feature>
<evidence type="ECO:0000259" key="6">
    <source>
        <dbReference type="PROSITE" id="PS50045"/>
    </source>
</evidence>
<dbReference type="PRINTS" id="PR01590">
    <property type="entry name" value="HTHFIS"/>
</dbReference>
<dbReference type="InterPro" id="IPR002078">
    <property type="entry name" value="Sigma_54_int"/>
</dbReference>
<dbReference type="RefSeq" id="WP_092469873.1">
    <property type="nucleotide sequence ID" value="NZ_FOOX01000003.1"/>
</dbReference>
<keyword evidence="4" id="KW-0238">DNA-binding</keyword>
<evidence type="ECO:0000313" key="9">
    <source>
        <dbReference type="Proteomes" id="UP000199337"/>
    </source>
</evidence>
<dbReference type="InterPro" id="IPR009057">
    <property type="entry name" value="Homeodomain-like_sf"/>
</dbReference>
<dbReference type="EMBL" id="FOOX01000003">
    <property type="protein sequence ID" value="SFG29880.1"/>
    <property type="molecule type" value="Genomic_DNA"/>
</dbReference>
<dbReference type="PROSITE" id="PS50112">
    <property type="entry name" value="PAS"/>
    <property type="match status" value="1"/>
</dbReference>
<dbReference type="Pfam" id="PF01590">
    <property type="entry name" value="GAF"/>
    <property type="match status" value="1"/>
</dbReference>
<dbReference type="Proteomes" id="UP000199337">
    <property type="component" value="Unassembled WGS sequence"/>
</dbReference>
<dbReference type="PANTHER" id="PTHR32071">
    <property type="entry name" value="TRANSCRIPTIONAL REGULATORY PROTEIN"/>
    <property type="match status" value="1"/>
</dbReference>
<dbReference type="InterPro" id="IPR003593">
    <property type="entry name" value="AAA+_ATPase"/>
</dbReference>
<keyword evidence="1" id="KW-0547">Nucleotide-binding</keyword>
<dbReference type="InterPro" id="IPR025944">
    <property type="entry name" value="Sigma_54_int_dom_CS"/>
</dbReference>
<dbReference type="InterPro" id="IPR029016">
    <property type="entry name" value="GAF-like_dom_sf"/>
</dbReference>
<dbReference type="Gene3D" id="1.10.10.60">
    <property type="entry name" value="Homeodomain-like"/>
    <property type="match status" value="1"/>
</dbReference>
<dbReference type="InterPro" id="IPR003018">
    <property type="entry name" value="GAF"/>
</dbReference>
<dbReference type="InterPro" id="IPR002197">
    <property type="entry name" value="HTH_Fis"/>
</dbReference>
<dbReference type="PROSITE" id="PS00676">
    <property type="entry name" value="SIGMA54_INTERACT_2"/>
    <property type="match status" value="1"/>
</dbReference>
<dbReference type="Gene3D" id="3.40.50.300">
    <property type="entry name" value="P-loop containing nucleotide triphosphate hydrolases"/>
    <property type="match status" value="1"/>
</dbReference>
<keyword evidence="5" id="KW-0804">Transcription</keyword>
<dbReference type="Pfam" id="PF25601">
    <property type="entry name" value="AAA_lid_14"/>
    <property type="match status" value="1"/>
</dbReference>
<proteinExistence type="predicted"/>
<dbReference type="SUPFAM" id="SSF55785">
    <property type="entry name" value="PYP-like sensor domain (PAS domain)"/>
    <property type="match status" value="1"/>
</dbReference>
<dbReference type="GO" id="GO:0006355">
    <property type="term" value="P:regulation of DNA-templated transcription"/>
    <property type="evidence" value="ECO:0007669"/>
    <property type="project" value="InterPro"/>
</dbReference>
<accession>A0A1I2QPD4</accession>
<dbReference type="InterPro" id="IPR000014">
    <property type="entry name" value="PAS"/>
</dbReference>
<dbReference type="InterPro" id="IPR025662">
    <property type="entry name" value="Sigma_54_int_dom_ATP-bd_1"/>
</dbReference>
<dbReference type="CDD" id="cd00009">
    <property type="entry name" value="AAA"/>
    <property type="match status" value="1"/>
</dbReference>
<evidence type="ECO:0000256" key="4">
    <source>
        <dbReference type="ARBA" id="ARBA00023125"/>
    </source>
</evidence>
<gene>
    <name evidence="8" type="ORF">SAMN05660649_01323</name>
</gene>
<reference evidence="9" key="1">
    <citation type="submission" date="2016-10" db="EMBL/GenBank/DDBJ databases">
        <authorList>
            <person name="Varghese N."/>
            <person name="Submissions S."/>
        </authorList>
    </citation>
    <scope>NUCLEOTIDE SEQUENCE [LARGE SCALE GENOMIC DNA]</scope>
    <source>
        <strain evidence="9">DSM 17038</strain>
    </source>
</reference>
<dbReference type="PROSITE" id="PS00675">
    <property type="entry name" value="SIGMA54_INTERACT_1"/>
    <property type="match status" value="1"/>
</dbReference>
<evidence type="ECO:0000256" key="1">
    <source>
        <dbReference type="ARBA" id="ARBA00022741"/>
    </source>
</evidence>
<dbReference type="OrthoDB" id="9803970at2"/>
<dbReference type="Pfam" id="PF00158">
    <property type="entry name" value="Sigma54_activat"/>
    <property type="match status" value="1"/>
</dbReference>
<dbReference type="PROSITE" id="PS00688">
    <property type="entry name" value="SIGMA54_INTERACT_3"/>
    <property type="match status" value="1"/>
</dbReference>
<dbReference type="GO" id="GO:0043565">
    <property type="term" value="F:sequence-specific DNA binding"/>
    <property type="evidence" value="ECO:0007669"/>
    <property type="project" value="InterPro"/>
</dbReference>
<keyword evidence="3" id="KW-0805">Transcription regulation</keyword>
<dbReference type="GO" id="GO:0005524">
    <property type="term" value="F:ATP binding"/>
    <property type="evidence" value="ECO:0007669"/>
    <property type="project" value="UniProtKB-KW"/>
</dbReference>
<dbReference type="Gene3D" id="1.10.8.60">
    <property type="match status" value="1"/>
</dbReference>
<dbReference type="Gene3D" id="3.30.450.20">
    <property type="entry name" value="PAS domain"/>
    <property type="match status" value="1"/>
</dbReference>
<dbReference type="PROSITE" id="PS50045">
    <property type="entry name" value="SIGMA54_INTERACT_4"/>
    <property type="match status" value="1"/>
</dbReference>
<dbReference type="CDD" id="cd00130">
    <property type="entry name" value="PAS"/>
    <property type="match status" value="1"/>
</dbReference>
<dbReference type="SUPFAM" id="SSF52540">
    <property type="entry name" value="P-loop containing nucleoside triphosphate hydrolases"/>
    <property type="match status" value="1"/>
</dbReference>
<name>A0A1I2QPD4_9FIRM</name>
<dbReference type="InterPro" id="IPR027417">
    <property type="entry name" value="P-loop_NTPase"/>
</dbReference>
<evidence type="ECO:0000256" key="5">
    <source>
        <dbReference type="ARBA" id="ARBA00023163"/>
    </source>
</evidence>
<dbReference type="InterPro" id="IPR035965">
    <property type="entry name" value="PAS-like_dom_sf"/>
</dbReference>
<dbReference type="InterPro" id="IPR025943">
    <property type="entry name" value="Sigma_54_int_dom_ATP-bd_2"/>
</dbReference>
<dbReference type="STRING" id="341036.SAMN05660649_01323"/>
<organism evidence="8 9">
    <name type="scientific">Desulfotruncus arcticus DSM 17038</name>
    <dbReference type="NCBI Taxonomy" id="1121424"/>
    <lineage>
        <taxon>Bacteria</taxon>
        <taxon>Bacillati</taxon>
        <taxon>Bacillota</taxon>
        <taxon>Clostridia</taxon>
        <taxon>Eubacteriales</taxon>
        <taxon>Desulfallaceae</taxon>
        <taxon>Desulfotruncus</taxon>
    </lineage>
</organism>
<evidence type="ECO:0000313" key="8">
    <source>
        <dbReference type="EMBL" id="SFG29880.1"/>
    </source>
</evidence>
<evidence type="ECO:0000256" key="2">
    <source>
        <dbReference type="ARBA" id="ARBA00022840"/>
    </source>
</evidence>
<evidence type="ECO:0000259" key="7">
    <source>
        <dbReference type="PROSITE" id="PS50112"/>
    </source>
</evidence>
<dbReference type="SMART" id="SM00382">
    <property type="entry name" value="AAA"/>
    <property type="match status" value="1"/>
</dbReference>
<dbReference type="FunFam" id="3.40.50.300:FF:000006">
    <property type="entry name" value="DNA-binding transcriptional regulator NtrC"/>
    <property type="match status" value="1"/>
</dbReference>
<feature type="domain" description="PAS" evidence="7">
    <location>
        <begin position="210"/>
        <end position="256"/>
    </location>
</feature>
<dbReference type="Gene3D" id="3.30.450.40">
    <property type="match status" value="1"/>
</dbReference>
<evidence type="ECO:0000256" key="3">
    <source>
        <dbReference type="ARBA" id="ARBA00023015"/>
    </source>
</evidence>
<dbReference type="PANTHER" id="PTHR32071:SF57">
    <property type="entry name" value="C4-DICARBOXYLATE TRANSPORT TRANSCRIPTIONAL REGULATORY PROTEIN DCTD"/>
    <property type="match status" value="1"/>
</dbReference>
<protein>
    <submittedName>
        <fullName evidence="8">PAS domain S-box-containing protein</fullName>
    </submittedName>
</protein>
<dbReference type="SUPFAM" id="SSF46689">
    <property type="entry name" value="Homeodomain-like"/>
    <property type="match status" value="1"/>
</dbReference>
<dbReference type="AlphaFoldDB" id="A0A1I2QPD4"/>
<sequence>MNNAVWKNFINGNEENVIKQLSPPIYLSWKRCRDRQINHQQISNYDILPSNRFNELLQAHEDFVRISKIVLQYIINFLKDSEHLVLVSDKDGVILITMGDPTFLNKVQKISLSSGSNWREDIKGTSTVGTILFEKSPIVIPGWQHYVQPIQFLNCWGAPIFYPDKTIAGVLDISSASFQNSDQMLTLAIMGARMIEQNLLINDFERKYCNNQQSKRAVEDIISTGIASLNENGFIIDVNKAEALKLGYDSKDMIGKHFSEVIAGRITPILKKIESNNSGTEKWVYESGWIGRSPQTRAILKLAIKASRTDSTIFIQGESGTGKENIARIIHNQSARRNKPFIAINCAAIPSTLIESELFGYAEGAFSGARRGGQAGKFELAHGGTIFLDEIGDMPFSVQSVLLRVLQTREVYRIGEGKARPVDVRVIAATNRNCSEMVEKKQFRLDLYYRLKVICIEISPLRERLEDIYDLVPYFLDKFRYTFKKQEVQINEDIYKYFLSYHWPGNVRELENSIESMVALTDGPMITYELLPKELKNTEIMQAATSRETLTLHTEKTERATILNALEQTKWNASGAARLLGIGRATLHRKLNKYNIVRPVDTGFR</sequence>
<keyword evidence="9" id="KW-1185">Reference proteome</keyword>
<keyword evidence="2" id="KW-0067">ATP-binding</keyword>
<dbReference type="Pfam" id="PF02954">
    <property type="entry name" value="HTH_8"/>
    <property type="match status" value="1"/>
</dbReference>
<dbReference type="InterPro" id="IPR058031">
    <property type="entry name" value="AAA_lid_NorR"/>
</dbReference>